<sequence length="599" mass="67915">MRMSIYDLSDVAYDAYLLNGKPKSHPWTAPVRVGDIVRLRFIGAAGSTIYRVKIPDTSMEMVHIQGNDIQPYAIKNFTIAPGETYDVLVRIQKNKPYIIYAESIDTRGKAYGALVTDPHQPIPYAQVKSFPEPLPVTREMMANGMSDMHEKMKHLTTTHAHPLPMNIESLHSTMHNTSSKLTSHHTMPTEPTIIGDKISAPNSSTATTSGTKYQNLMAAAKTNNPDKPVDGIINMELFGYMERFIWFINGLPEYKANPIPLEPGKRYRIIFTNNSMMRHPMHIHGHWFILRNGHGAYDPLLHTISVPPGATAVADIDADASGQWFFHCHHLYHMMAGMARTFQYKTLIELVKGQVKPAHYVALQPYVNRAIVREDETMPINPSLVYHPLGHHQGLYSANFVDVGEDPFHNIQEMTFKGLYGGDYHKLEFLTEDAEINKGAIENADIDVFYWHLISQFWAVKGGINYFYRPAKTPYWQPGIGIEGVMPYFIDTNVRGYFYKGSAKLDMELSRDTLLANNFLIRLGIRSILATKTVASAEIGNGLNQMRYIVRPYYRLMPGLNLFTEYERTQNYGAFKTMQRRAGEAANETSLTFGLSFLF</sequence>
<evidence type="ECO:0000313" key="6">
    <source>
        <dbReference type="EMBL" id="AHE67055.1"/>
    </source>
</evidence>
<keyword evidence="7" id="KW-1185">Reference proteome</keyword>
<dbReference type="GO" id="GO:0006878">
    <property type="term" value="P:intracellular copper ion homeostasis"/>
    <property type="evidence" value="ECO:0007669"/>
    <property type="project" value="InterPro"/>
</dbReference>
<dbReference type="HOGENOM" id="CLU_009100_0_2_6"/>
<dbReference type="PANTHER" id="PTHR11709:SF394">
    <property type="entry name" value="FI03373P-RELATED"/>
    <property type="match status" value="1"/>
</dbReference>
<evidence type="ECO:0000259" key="4">
    <source>
        <dbReference type="Pfam" id="PF00394"/>
    </source>
</evidence>
<keyword evidence="2" id="KW-0560">Oxidoreductase</keyword>
<proteinExistence type="predicted"/>
<dbReference type="Gene3D" id="2.60.40.420">
    <property type="entry name" value="Cupredoxins - blue copper proteins"/>
    <property type="match status" value="2"/>
</dbReference>
<dbReference type="InterPro" id="IPR001117">
    <property type="entry name" value="Cu-oxidase_2nd"/>
</dbReference>
<dbReference type="eggNOG" id="COG2132">
    <property type="taxonomic scope" value="Bacteria"/>
</dbReference>
<dbReference type="InterPro" id="IPR008972">
    <property type="entry name" value="Cupredoxin"/>
</dbReference>
<dbReference type="Pfam" id="PF05275">
    <property type="entry name" value="CopB"/>
    <property type="match status" value="1"/>
</dbReference>
<dbReference type="CDD" id="cd13896">
    <property type="entry name" value="CuRO_3_CopA"/>
    <property type="match status" value="1"/>
</dbReference>
<dbReference type="InterPro" id="IPR033138">
    <property type="entry name" value="Cu_oxidase_CS"/>
</dbReference>
<dbReference type="InterPro" id="IPR011706">
    <property type="entry name" value="Cu-oxidase_C"/>
</dbReference>
<dbReference type="GO" id="GO:0009279">
    <property type="term" value="C:cell outer membrane"/>
    <property type="evidence" value="ECO:0007669"/>
    <property type="project" value="InterPro"/>
</dbReference>
<organism evidence="6 7">
    <name type="scientific">Legionella oakridgensis ATCC 33761 = DSM 21215</name>
    <dbReference type="NCBI Taxonomy" id="1268635"/>
    <lineage>
        <taxon>Bacteria</taxon>
        <taxon>Pseudomonadati</taxon>
        <taxon>Pseudomonadota</taxon>
        <taxon>Gammaproteobacteria</taxon>
        <taxon>Legionellales</taxon>
        <taxon>Legionellaceae</taxon>
        <taxon>Legionella</taxon>
    </lineage>
</organism>
<dbReference type="GO" id="GO:0016491">
    <property type="term" value="F:oxidoreductase activity"/>
    <property type="evidence" value="ECO:0007669"/>
    <property type="project" value="UniProtKB-KW"/>
</dbReference>
<dbReference type="SUPFAM" id="SSF49503">
    <property type="entry name" value="Cupredoxins"/>
    <property type="match status" value="2"/>
</dbReference>
<dbReference type="PANTHER" id="PTHR11709">
    <property type="entry name" value="MULTI-COPPER OXIDASE"/>
    <property type="match status" value="1"/>
</dbReference>
<name>W0BB21_9GAMM</name>
<dbReference type="InterPro" id="IPR007939">
    <property type="entry name" value="Cu-R_B_prcur"/>
</dbReference>
<dbReference type="InterPro" id="IPR045087">
    <property type="entry name" value="Cu-oxidase_fam"/>
</dbReference>
<dbReference type="KEGG" id="lok:Loa_01504"/>
<dbReference type="PROSITE" id="PS00079">
    <property type="entry name" value="MULTICOPPER_OXIDASE1"/>
    <property type="match status" value="1"/>
</dbReference>
<reference evidence="6 7" key="1">
    <citation type="journal article" date="2013" name="Int. J. Med. Microbiol.">
        <title>Legionella oakridgensis ATCC 33761 genome sequence and phenotypic characterization reveals its replication capacity in amoebae.</title>
        <authorList>
            <person name="Brzuszkiewicz E."/>
            <person name="Schulz T."/>
            <person name="Rydzewski K."/>
            <person name="Daniel R."/>
            <person name="Gillmaier N."/>
            <person name="Dittmann C."/>
            <person name="Holland G."/>
            <person name="Schunder E."/>
            <person name="Lautner M."/>
            <person name="Eisenreich W."/>
            <person name="Luck C."/>
            <person name="Heuner K."/>
        </authorList>
    </citation>
    <scope>NUCLEOTIDE SEQUENCE [LARGE SCALE GENOMIC DNA]</scope>
    <source>
        <strain>OR-10</strain>
        <strain evidence="7">ATCC 33761</strain>
    </source>
</reference>
<dbReference type="PROSITE" id="PS00080">
    <property type="entry name" value="MULTICOPPER_OXIDASE2"/>
    <property type="match status" value="1"/>
</dbReference>
<gene>
    <name evidence="6" type="ORF">Loa_01504</name>
</gene>
<dbReference type="AlphaFoldDB" id="W0BB21"/>
<dbReference type="STRING" id="1268635.Loa_01504"/>
<evidence type="ECO:0000256" key="2">
    <source>
        <dbReference type="ARBA" id="ARBA00023002"/>
    </source>
</evidence>
<feature type="domain" description="Plastocyanin-like" evidence="4">
    <location>
        <begin position="13"/>
        <end position="102"/>
    </location>
</feature>
<dbReference type="InterPro" id="IPR034279">
    <property type="entry name" value="CuRO_3_CopA"/>
</dbReference>
<keyword evidence="3" id="KW-0186">Copper</keyword>
<dbReference type="GO" id="GO:0005507">
    <property type="term" value="F:copper ion binding"/>
    <property type="evidence" value="ECO:0007669"/>
    <property type="project" value="InterPro"/>
</dbReference>
<dbReference type="PATRIC" id="fig|1268635.3.peg.1533"/>
<dbReference type="eggNOG" id="COG3667">
    <property type="taxonomic scope" value="Bacteria"/>
</dbReference>
<accession>W0BB21</accession>
<evidence type="ECO:0000256" key="1">
    <source>
        <dbReference type="ARBA" id="ARBA00022723"/>
    </source>
</evidence>
<dbReference type="EMBL" id="CP004006">
    <property type="protein sequence ID" value="AHE67055.1"/>
    <property type="molecule type" value="Genomic_DNA"/>
</dbReference>
<evidence type="ECO:0000259" key="5">
    <source>
        <dbReference type="Pfam" id="PF07731"/>
    </source>
</evidence>
<dbReference type="Pfam" id="PF00394">
    <property type="entry name" value="Cu-oxidase"/>
    <property type="match status" value="1"/>
</dbReference>
<keyword evidence="1" id="KW-0479">Metal-binding</keyword>
<dbReference type="Proteomes" id="UP000018838">
    <property type="component" value="Chromosome"/>
</dbReference>
<evidence type="ECO:0000256" key="3">
    <source>
        <dbReference type="ARBA" id="ARBA00023008"/>
    </source>
</evidence>
<evidence type="ECO:0000313" key="7">
    <source>
        <dbReference type="Proteomes" id="UP000018838"/>
    </source>
</evidence>
<dbReference type="InterPro" id="IPR002355">
    <property type="entry name" value="Cu_oxidase_Cu_BS"/>
</dbReference>
<protein>
    <submittedName>
        <fullName evidence="6">Putative multicopper oxidase</fullName>
    </submittedName>
</protein>
<dbReference type="Pfam" id="PF07731">
    <property type="entry name" value="Cu-oxidase_2"/>
    <property type="match status" value="1"/>
</dbReference>
<feature type="domain" description="Plastocyanin-like" evidence="5">
    <location>
        <begin position="235"/>
        <end position="345"/>
    </location>
</feature>